<protein>
    <recommendedName>
        <fullName evidence="11">Nitronate monooxygenase</fullName>
    </recommendedName>
    <alternativeName>
        <fullName evidence="9">Propionate 3-nitronate monooxygenase</fullName>
    </alternativeName>
</protein>
<keyword evidence="4" id="KW-0285">Flavoprotein</keyword>
<dbReference type="OrthoDB" id="9778912at2"/>
<evidence type="ECO:0000313" key="12">
    <source>
        <dbReference type="EMBL" id="VUD69479.1"/>
    </source>
</evidence>
<keyword evidence="8 12" id="KW-0503">Monooxygenase</keyword>
<dbReference type="GO" id="GO:0000166">
    <property type="term" value="F:nucleotide binding"/>
    <property type="evidence" value="ECO:0007669"/>
    <property type="project" value="UniProtKB-KW"/>
</dbReference>
<dbReference type="FunFam" id="3.20.20.70:FF:000154">
    <property type="entry name" value="Probable nitronate monooxygenase"/>
    <property type="match status" value="1"/>
</dbReference>
<dbReference type="GO" id="GO:0009636">
    <property type="term" value="P:response to toxic substance"/>
    <property type="evidence" value="ECO:0007669"/>
    <property type="project" value="UniProtKB-KW"/>
</dbReference>
<dbReference type="Proteomes" id="UP000410984">
    <property type="component" value="Unassembled WGS sequence"/>
</dbReference>
<evidence type="ECO:0000256" key="1">
    <source>
        <dbReference type="ARBA" id="ARBA00001917"/>
    </source>
</evidence>
<sequence length="353" mass="36189">MSNPRAAFCERFGLELPVIQAPMIGPKPALASAVSAAGGLGSIACAALTPDGVRAEVERLRARTDRPFALNFFAHTRPAPDPERDAAWMRRLAPYYAEFGLDPDAVAPGPERAPFDAAMAAVVSALRPPVVSFHFGLPDADLLAEVRAAGCRILGCATTVAEARWLAARGVDAIVAQGFEAGGHRGLFLSADIGRQVGTIALVPQVVDAVNVPVIAAGGIADARGVAAAFALGAAAVQVGTAYLFCAEAGLSVVHRTALSESSDSDTALTTVFTGRPARGILNRAMRELGPISPDAPAFPRAAAALQPLRAAAEAQGSGAFSPLWSGQAAALAQPCTAAELTRTLASGAERLR</sequence>
<name>A0A509E7G0_9HYPH</name>
<evidence type="ECO:0000256" key="6">
    <source>
        <dbReference type="ARBA" id="ARBA00022741"/>
    </source>
</evidence>
<evidence type="ECO:0000256" key="5">
    <source>
        <dbReference type="ARBA" id="ARBA00022643"/>
    </source>
</evidence>
<dbReference type="AlphaFoldDB" id="A0A509E7G0"/>
<dbReference type="GO" id="GO:0018580">
    <property type="term" value="F:nitronate monooxygenase activity"/>
    <property type="evidence" value="ECO:0007669"/>
    <property type="project" value="InterPro"/>
</dbReference>
<dbReference type="CDD" id="cd04730">
    <property type="entry name" value="NPD_like"/>
    <property type="match status" value="1"/>
</dbReference>
<comment type="catalytic activity">
    <reaction evidence="10">
        <text>3 propionate 3-nitronate + 3 O2 + H2O = 3 3-oxopropanoate + 2 nitrate + nitrite + H2O2 + 3 H(+)</text>
        <dbReference type="Rhea" id="RHEA:57332"/>
        <dbReference type="ChEBI" id="CHEBI:15377"/>
        <dbReference type="ChEBI" id="CHEBI:15378"/>
        <dbReference type="ChEBI" id="CHEBI:15379"/>
        <dbReference type="ChEBI" id="CHEBI:16240"/>
        <dbReference type="ChEBI" id="CHEBI:16301"/>
        <dbReference type="ChEBI" id="CHEBI:17632"/>
        <dbReference type="ChEBI" id="CHEBI:33190"/>
        <dbReference type="ChEBI" id="CHEBI:136067"/>
    </reaction>
</comment>
<comment type="similarity">
    <text evidence="2">Belongs to the nitronate monooxygenase family. NMO class I subfamily.</text>
</comment>
<evidence type="ECO:0000256" key="10">
    <source>
        <dbReference type="ARBA" id="ARBA00049401"/>
    </source>
</evidence>
<dbReference type="RefSeq" id="WP_142581081.1">
    <property type="nucleotide sequence ID" value="NZ_CABFPH010000001.1"/>
</dbReference>
<evidence type="ECO:0000313" key="13">
    <source>
        <dbReference type="Proteomes" id="UP000410984"/>
    </source>
</evidence>
<keyword evidence="3" id="KW-0216">Detoxification</keyword>
<accession>A0A509E7G0</accession>
<dbReference type="Gene3D" id="3.20.20.70">
    <property type="entry name" value="Aldolase class I"/>
    <property type="match status" value="1"/>
</dbReference>
<dbReference type="InterPro" id="IPR013785">
    <property type="entry name" value="Aldolase_TIM"/>
</dbReference>
<proteinExistence type="inferred from homology"/>
<evidence type="ECO:0000256" key="7">
    <source>
        <dbReference type="ARBA" id="ARBA00023002"/>
    </source>
</evidence>
<evidence type="ECO:0000256" key="9">
    <source>
        <dbReference type="ARBA" id="ARBA00031155"/>
    </source>
</evidence>
<evidence type="ECO:0000256" key="8">
    <source>
        <dbReference type="ARBA" id="ARBA00023033"/>
    </source>
</evidence>
<dbReference type="InterPro" id="IPR004136">
    <property type="entry name" value="NMO"/>
</dbReference>
<reference evidence="12 13" key="1">
    <citation type="submission" date="2019-06" db="EMBL/GenBank/DDBJ databases">
        <authorList>
            <person name="Rodrigo-Torres L."/>
            <person name="Arahal R. D."/>
            <person name="Lucena T."/>
        </authorList>
    </citation>
    <scope>NUCLEOTIDE SEQUENCE [LARGE SCALE GENOMIC DNA]</scope>
    <source>
        <strain evidence="12 13">SB0023/3</strain>
    </source>
</reference>
<dbReference type="PANTHER" id="PTHR42747">
    <property type="entry name" value="NITRONATE MONOOXYGENASE-RELATED"/>
    <property type="match status" value="1"/>
</dbReference>
<organism evidence="12 13">
    <name type="scientific">Methylobacterium symbioticum</name>
    <dbReference type="NCBI Taxonomy" id="2584084"/>
    <lineage>
        <taxon>Bacteria</taxon>
        <taxon>Pseudomonadati</taxon>
        <taxon>Pseudomonadota</taxon>
        <taxon>Alphaproteobacteria</taxon>
        <taxon>Hyphomicrobiales</taxon>
        <taxon>Methylobacteriaceae</taxon>
        <taxon>Methylobacterium</taxon>
    </lineage>
</organism>
<gene>
    <name evidence="12" type="ORF">MET9862_00027</name>
</gene>
<keyword evidence="5" id="KW-0288">FMN</keyword>
<keyword evidence="13" id="KW-1185">Reference proteome</keyword>
<keyword evidence="6" id="KW-0547">Nucleotide-binding</keyword>
<keyword evidence="7 12" id="KW-0560">Oxidoreductase</keyword>
<evidence type="ECO:0000256" key="2">
    <source>
        <dbReference type="ARBA" id="ARBA00009881"/>
    </source>
</evidence>
<evidence type="ECO:0000256" key="3">
    <source>
        <dbReference type="ARBA" id="ARBA00022575"/>
    </source>
</evidence>
<dbReference type="SUPFAM" id="SSF51412">
    <property type="entry name" value="Inosine monophosphate dehydrogenase (IMPDH)"/>
    <property type="match status" value="1"/>
</dbReference>
<dbReference type="EMBL" id="CABFPH010000001">
    <property type="protein sequence ID" value="VUD69479.1"/>
    <property type="molecule type" value="Genomic_DNA"/>
</dbReference>
<evidence type="ECO:0000256" key="4">
    <source>
        <dbReference type="ARBA" id="ARBA00022630"/>
    </source>
</evidence>
<evidence type="ECO:0000256" key="11">
    <source>
        <dbReference type="ARBA" id="ARBA00067136"/>
    </source>
</evidence>
<comment type="cofactor">
    <cofactor evidence="1">
        <name>FMN</name>
        <dbReference type="ChEBI" id="CHEBI:58210"/>
    </cofactor>
</comment>
<dbReference type="Pfam" id="PF03060">
    <property type="entry name" value="NMO"/>
    <property type="match status" value="1"/>
</dbReference>
<dbReference type="PANTHER" id="PTHR42747:SF3">
    <property type="entry name" value="NITRONATE MONOOXYGENASE-RELATED"/>
    <property type="match status" value="1"/>
</dbReference>